<keyword evidence="8" id="KW-1185">Reference proteome</keyword>
<feature type="region of interest" description="Disordered" evidence="5">
    <location>
        <begin position="99"/>
        <end position="121"/>
    </location>
</feature>
<dbReference type="GeneID" id="25913338"/>
<keyword evidence="3 6" id="KW-1133">Transmembrane helix</keyword>
<feature type="compositionally biased region" description="Low complexity" evidence="5">
    <location>
        <begin position="110"/>
        <end position="121"/>
    </location>
</feature>
<dbReference type="Proteomes" id="UP000054560">
    <property type="component" value="Unassembled WGS sequence"/>
</dbReference>
<feature type="transmembrane region" description="Helical" evidence="6">
    <location>
        <begin position="62"/>
        <end position="90"/>
    </location>
</feature>
<dbReference type="GO" id="GO:0012505">
    <property type="term" value="C:endomembrane system"/>
    <property type="evidence" value="ECO:0007669"/>
    <property type="project" value="UniProtKB-SubCell"/>
</dbReference>
<feature type="transmembrane region" description="Helical" evidence="6">
    <location>
        <begin position="12"/>
        <end position="33"/>
    </location>
</feature>
<name>A0A0L0FCY7_9EUKA</name>
<keyword evidence="2 6" id="KW-0812">Transmembrane</keyword>
<dbReference type="RefSeq" id="XP_014148526.1">
    <property type="nucleotide sequence ID" value="XM_014293051.1"/>
</dbReference>
<organism evidence="7 8">
    <name type="scientific">Sphaeroforma arctica JP610</name>
    <dbReference type="NCBI Taxonomy" id="667725"/>
    <lineage>
        <taxon>Eukaryota</taxon>
        <taxon>Ichthyosporea</taxon>
        <taxon>Ichthyophonida</taxon>
        <taxon>Sphaeroforma</taxon>
    </lineage>
</organism>
<protein>
    <submittedName>
        <fullName evidence="7">Uncharacterized protein</fullName>
    </submittedName>
</protein>
<dbReference type="InterPro" id="IPR019365">
    <property type="entry name" value="TVP18/Ca-channel_flower"/>
</dbReference>
<accession>A0A0L0FCY7</accession>
<evidence type="ECO:0000313" key="7">
    <source>
        <dbReference type="EMBL" id="KNC74624.1"/>
    </source>
</evidence>
<dbReference type="PANTHER" id="PTHR13314:SF2">
    <property type="entry name" value="CALCIUM CHANNEL FLOWER HOMOLOG"/>
    <property type="match status" value="1"/>
</dbReference>
<dbReference type="OrthoDB" id="9934994at2759"/>
<evidence type="ECO:0000256" key="5">
    <source>
        <dbReference type="SAM" id="MobiDB-lite"/>
    </source>
</evidence>
<sequence>MAMLSFHPMCILVGMYIVFMSMVTAVIEAPLIYRISEFTQGLHARFDGVKCWQKGVFYTASIVPVFLCIEFTTILSILFLTGNAVGYIFLAMSTRRQGLSVRSDGGESGLSTTTDDPLLTS</sequence>
<evidence type="ECO:0000313" key="8">
    <source>
        <dbReference type="Proteomes" id="UP000054560"/>
    </source>
</evidence>
<dbReference type="EMBL" id="KQ244231">
    <property type="protein sequence ID" value="KNC74624.1"/>
    <property type="molecule type" value="Genomic_DNA"/>
</dbReference>
<dbReference type="AlphaFoldDB" id="A0A0L0FCY7"/>
<dbReference type="GO" id="GO:0016020">
    <property type="term" value="C:membrane"/>
    <property type="evidence" value="ECO:0007669"/>
    <property type="project" value="InterPro"/>
</dbReference>
<evidence type="ECO:0000256" key="3">
    <source>
        <dbReference type="ARBA" id="ARBA00022989"/>
    </source>
</evidence>
<reference evidence="7 8" key="1">
    <citation type="submission" date="2011-02" db="EMBL/GenBank/DDBJ databases">
        <title>The Genome Sequence of Sphaeroforma arctica JP610.</title>
        <authorList>
            <consortium name="The Broad Institute Genome Sequencing Platform"/>
            <person name="Russ C."/>
            <person name="Cuomo C."/>
            <person name="Young S.K."/>
            <person name="Zeng Q."/>
            <person name="Gargeya S."/>
            <person name="Alvarado L."/>
            <person name="Berlin A."/>
            <person name="Chapman S.B."/>
            <person name="Chen Z."/>
            <person name="Freedman E."/>
            <person name="Gellesch M."/>
            <person name="Goldberg J."/>
            <person name="Griggs A."/>
            <person name="Gujja S."/>
            <person name="Heilman E."/>
            <person name="Heiman D."/>
            <person name="Howarth C."/>
            <person name="Mehta T."/>
            <person name="Neiman D."/>
            <person name="Pearson M."/>
            <person name="Roberts A."/>
            <person name="Saif S."/>
            <person name="Shea T."/>
            <person name="Shenoy N."/>
            <person name="Sisk P."/>
            <person name="Stolte C."/>
            <person name="Sykes S."/>
            <person name="White J."/>
            <person name="Yandava C."/>
            <person name="Burger G."/>
            <person name="Gray M.W."/>
            <person name="Holland P.W.H."/>
            <person name="King N."/>
            <person name="Lang F.B.F."/>
            <person name="Roger A.J."/>
            <person name="Ruiz-Trillo I."/>
            <person name="Haas B."/>
            <person name="Nusbaum C."/>
            <person name="Birren B."/>
        </authorList>
    </citation>
    <scope>NUCLEOTIDE SEQUENCE [LARGE SCALE GENOMIC DNA]</scope>
    <source>
        <strain evidence="7 8">JP610</strain>
    </source>
</reference>
<evidence type="ECO:0000256" key="1">
    <source>
        <dbReference type="ARBA" id="ARBA00004127"/>
    </source>
</evidence>
<evidence type="ECO:0000256" key="6">
    <source>
        <dbReference type="SAM" id="Phobius"/>
    </source>
</evidence>
<proteinExistence type="predicted"/>
<dbReference type="GO" id="GO:0016192">
    <property type="term" value="P:vesicle-mediated transport"/>
    <property type="evidence" value="ECO:0007669"/>
    <property type="project" value="TreeGrafter"/>
</dbReference>
<dbReference type="PANTHER" id="PTHR13314">
    <property type="entry name" value="CALCIUM CHANNEL FLOWER HOMOLOG"/>
    <property type="match status" value="1"/>
</dbReference>
<evidence type="ECO:0000256" key="4">
    <source>
        <dbReference type="ARBA" id="ARBA00023136"/>
    </source>
</evidence>
<keyword evidence="4 6" id="KW-0472">Membrane</keyword>
<comment type="subcellular location">
    <subcellularLocation>
        <location evidence="1">Endomembrane system</location>
        <topology evidence="1">Multi-pass membrane protein</topology>
    </subcellularLocation>
</comment>
<gene>
    <name evidence="7" type="ORF">SARC_12834</name>
</gene>
<dbReference type="Pfam" id="PF10233">
    <property type="entry name" value="Cg6151-P"/>
    <property type="match status" value="1"/>
</dbReference>
<evidence type="ECO:0000256" key="2">
    <source>
        <dbReference type="ARBA" id="ARBA00022692"/>
    </source>
</evidence>